<dbReference type="RefSeq" id="WP_344729781.1">
    <property type="nucleotide sequence ID" value="NZ_BAABBI010000002.1"/>
</dbReference>
<evidence type="ECO:0000313" key="9">
    <source>
        <dbReference type="Proteomes" id="UP001501456"/>
    </source>
</evidence>
<name>A0ABP7HE07_9FLAO</name>
<dbReference type="Pfam" id="PF04545">
    <property type="entry name" value="Sigma70_r4"/>
    <property type="match status" value="1"/>
</dbReference>
<evidence type="ECO:0000259" key="7">
    <source>
        <dbReference type="Pfam" id="PF04545"/>
    </source>
</evidence>
<dbReference type="Pfam" id="PF04542">
    <property type="entry name" value="Sigma70_r2"/>
    <property type="match status" value="1"/>
</dbReference>
<accession>A0ABP7HE07</accession>
<evidence type="ECO:0000256" key="3">
    <source>
        <dbReference type="ARBA" id="ARBA00023082"/>
    </source>
</evidence>
<sequence>MQLEELVIKFQEKDEKAFETLYNMYSQSLHGVIYNIVRDNAIAEEVMQDVFIKAWNNSSSYSAKKGRFFTWILNISRNAAIDKTRSKSFKNKKKNLDAEFFVDILETNENLNQKTNAIGIKKFVGKLAKKCKDVIELLYFKGYTQKEASEKLEMPIGTIKTRNRNCINELRNILQVK</sequence>
<dbReference type="InterPro" id="IPR013324">
    <property type="entry name" value="RNA_pol_sigma_r3/r4-like"/>
</dbReference>
<dbReference type="InterPro" id="IPR007630">
    <property type="entry name" value="RNA_pol_sigma70_r4"/>
</dbReference>
<dbReference type="Gene3D" id="1.10.1740.10">
    <property type="match status" value="1"/>
</dbReference>
<dbReference type="InterPro" id="IPR014284">
    <property type="entry name" value="RNA_pol_sigma-70_dom"/>
</dbReference>
<protein>
    <submittedName>
        <fullName evidence="8">Sigma-70 family RNA polymerase sigma factor</fullName>
    </submittedName>
</protein>
<dbReference type="InterPro" id="IPR007627">
    <property type="entry name" value="RNA_pol_sigma70_r2"/>
</dbReference>
<keyword evidence="3" id="KW-0731">Sigma factor</keyword>
<keyword evidence="5" id="KW-0804">Transcription</keyword>
<feature type="domain" description="RNA polymerase sigma-70 region 2" evidence="6">
    <location>
        <begin position="21"/>
        <end position="88"/>
    </location>
</feature>
<keyword evidence="9" id="KW-1185">Reference proteome</keyword>
<gene>
    <name evidence="8" type="ORF">GCM10022271_18630</name>
</gene>
<comment type="similarity">
    <text evidence="1">Belongs to the sigma-70 factor family. ECF subfamily.</text>
</comment>
<dbReference type="SUPFAM" id="SSF88946">
    <property type="entry name" value="Sigma2 domain of RNA polymerase sigma factors"/>
    <property type="match status" value="1"/>
</dbReference>
<keyword evidence="4" id="KW-0238">DNA-binding</keyword>
<dbReference type="InterPro" id="IPR013325">
    <property type="entry name" value="RNA_pol_sigma_r2"/>
</dbReference>
<evidence type="ECO:0000256" key="5">
    <source>
        <dbReference type="ARBA" id="ARBA00023163"/>
    </source>
</evidence>
<dbReference type="PANTHER" id="PTHR43133">
    <property type="entry name" value="RNA POLYMERASE ECF-TYPE SIGMA FACTO"/>
    <property type="match status" value="1"/>
</dbReference>
<evidence type="ECO:0000259" key="6">
    <source>
        <dbReference type="Pfam" id="PF04542"/>
    </source>
</evidence>
<dbReference type="NCBIfam" id="TIGR02937">
    <property type="entry name" value="sigma70-ECF"/>
    <property type="match status" value="1"/>
</dbReference>
<evidence type="ECO:0000256" key="1">
    <source>
        <dbReference type="ARBA" id="ARBA00010641"/>
    </source>
</evidence>
<keyword evidence="2" id="KW-0805">Transcription regulation</keyword>
<dbReference type="Proteomes" id="UP001501456">
    <property type="component" value="Unassembled WGS sequence"/>
</dbReference>
<dbReference type="Gene3D" id="1.10.10.10">
    <property type="entry name" value="Winged helix-like DNA-binding domain superfamily/Winged helix DNA-binding domain"/>
    <property type="match status" value="1"/>
</dbReference>
<dbReference type="InterPro" id="IPR036388">
    <property type="entry name" value="WH-like_DNA-bd_sf"/>
</dbReference>
<dbReference type="SUPFAM" id="SSF88659">
    <property type="entry name" value="Sigma3 and sigma4 domains of RNA polymerase sigma factors"/>
    <property type="match status" value="1"/>
</dbReference>
<dbReference type="PANTHER" id="PTHR43133:SF62">
    <property type="entry name" value="RNA POLYMERASE SIGMA FACTOR SIGZ"/>
    <property type="match status" value="1"/>
</dbReference>
<comment type="caution">
    <text evidence="8">The sequence shown here is derived from an EMBL/GenBank/DDBJ whole genome shotgun (WGS) entry which is preliminary data.</text>
</comment>
<feature type="domain" description="RNA polymerase sigma-70 region 4" evidence="7">
    <location>
        <begin position="126"/>
        <end position="172"/>
    </location>
</feature>
<evidence type="ECO:0000256" key="2">
    <source>
        <dbReference type="ARBA" id="ARBA00023015"/>
    </source>
</evidence>
<dbReference type="InterPro" id="IPR039425">
    <property type="entry name" value="RNA_pol_sigma-70-like"/>
</dbReference>
<organism evidence="8 9">
    <name type="scientific">Corallibacter vietnamensis</name>
    <dbReference type="NCBI Taxonomy" id="904130"/>
    <lineage>
        <taxon>Bacteria</taxon>
        <taxon>Pseudomonadati</taxon>
        <taxon>Bacteroidota</taxon>
        <taxon>Flavobacteriia</taxon>
        <taxon>Flavobacteriales</taxon>
        <taxon>Flavobacteriaceae</taxon>
        <taxon>Corallibacter</taxon>
    </lineage>
</organism>
<proteinExistence type="inferred from homology"/>
<evidence type="ECO:0000313" key="8">
    <source>
        <dbReference type="EMBL" id="GAA3786313.1"/>
    </source>
</evidence>
<dbReference type="EMBL" id="BAABBI010000002">
    <property type="protein sequence ID" value="GAA3786313.1"/>
    <property type="molecule type" value="Genomic_DNA"/>
</dbReference>
<evidence type="ECO:0000256" key="4">
    <source>
        <dbReference type="ARBA" id="ARBA00023125"/>
    </source>
</evidence>
<reference evidence="9" key="1">
    <citation type="journal article" date="2019" name="Int. J. Syst. Evol. Microbiol.">
        <title>The Global Catalogue of Microorganisms (GCM) 10K type strain sequencing project: providing services to taxonomists for standard genome sequencing and annotation.</title>
        <authorList>
            <consortium name="The Broad Institute Genomics Platform"/>
            <consortium name="The Broad Institute Genome Sequencing Center for Infectious Disease"/>
            <person name="Wu L."/>
            <person name="Ma J."/>
        </authorList>
    </citation>
    <scope>NUCLEOTIDE SEQUENCE [LARGE SCALE GENOMIC DNA]</scope>
    <source>
        <strain evidence="9">JCM 17525</strain>
    </source>
</reference>